<feature type="binding site" evidence="9">
    <location>
        <begin position="67"/>
        <end position="68"/>
    </location>
    <ligand>
        <name>substrate</name>
    </ligand>
</feature>
<dbReference type="RefSeq" id="WP_075078988.1">
    <property type="nucleotide sequence ID" value="NZ_BDCO01000002.1"/>
</dbReference>
<evidence type="ECO:0000256" key="8">
    <source>
        <dbReference type="ARBA" id="ARBA00048141"/>
    </source>
</evidence>
<feature type="site" description="Transition state stabilizer" evidence="9">
    <location>
        <position position="251"/>
    </location>
</feature>
<feature type="site" description="Transition state stabilizer" evidence="9">
    <location>
        <position position="32"/>
    </location>
</feature>
<feature type="binding site" evidence="9">
    <location>
        <position position="89"/>
    </location>
    <ligand>
        <name>substrate</name>
    </ligand>
</feature>
<dbReference type="PANTHER" id="PTHR23342">
    <property type="entry name" value="N-ACETYLGLUTAMATE SYNTHASE"/>
    <property type="match status" value="1"/>
</dbReference>
<evidence type="ECO:0000256" key="3">
    <source>
        <dbReference type="ARBA" id="ARBA00022605"/>
    </source>
</evidence>
<evidence type="ECO:0000256" key="1">
    <source>
        <dbReference type="ARBA" id="ARBA00004828"/>
    </source>
</evidence>
<keyword evidence="5 9" id="KW-0547">Nucleotide-binding</keyword>
<evidence type="ECO:0000256" key="9">
    <source>
        <dbReference type="HAMAP-Rule" id="MF_00082"/>
    </source>
</evidence>
<evidence type="ECO:0000256" key="5">
    <source>
        <dbReference type="ARBA" id="ARBA00022741"/>
    </source>
</evidence>
<dbReference type="InterPro" id="IPR037528">
    <property type="entry name" value="ArgB"/>
</dbReference>
<dbReference type="PANTHER" id="PTHR23342:SF0">
    <property type="entry name" value="N-ACETYLGLUTAMATE SYNTHASE, MITOCHONDRIAL"/>
    <property type="match status" value="1"/>
</dbReference>
<comment type="subcellular location">
    <subcellularLocation>
        <location evidence="9">Cytoplasm</location>
    </subcellularLocation>
</comment>
<dbReference type="UniPathway" id="UPA00068">
    <property type="reaction ID" value="UER00107"/>
</dbReference>
<evidence type="ECO:0000256" key="6">
    <source>
        <dbReference type="ARBA" id="ARBA00022777"/>
    </source>
</evidence>
<keyword evidence="4 9" id="KW-0808">Transferase</keyword>
<name>A0A146G636_TERSA</name>
<keyword evidence="3 9" id="KW-0028">Amino-acid biosynthesis</keyword>
<gene>
    <name evidence="9" type="primary">argB</name>
    <name evidence="11" type="ORF">TSACC_21639</name>
</gene>
<dbReference type="InParanoid" id="A0A146G636"/>
<dbReference type="HAMAP" id="MF_00082">
    <property type="entry name" value="ArgB"/>
    <property type="match status" value="1"/>
</dbReference>
<keyword evidence="6 9" id="KW-0418">Kinase</keyword>
<dbReference type="FunFam" id="3.40.1160.10:FF:000004">
    <property type="entry name" value="Acetylglutamate kinase"/>
    <property type="match status" value="1"/>
</dbReference>
<evidence type="ECO:0000256" key="7">
    <source>
        <dbReference type="ARBA" id="ARBA00022840"/>
    </source>
</evidence>
<comment type="similarity">
    <text evidence="9">Belongs to the acetylglutamate kinase family. ArgB subfamily.</text>
</comment>
<keyword evidence="7 9" id="KW-0067">ATP-binding</keyword>
<accession>A0A146G636</accession>
<sequence>MSSLLSPEARSETLIEALPFIQKFRGQTFVIKYGGAAMEEEQIVERFLRDVVFLEAVGINPVLVHGGGKAITARMREAGLKAQFINGLRVTDAQSITIVEQTLDGVINPHIVDVINQYGGKARGFSGKDVFVARKMGPQRIDSGEEIDIGFVGEAAKINPAAVSDCIHQEIVPVISPIGADADGIVLNINADIAAAALATALQAAKLIYVSDVPGIMRDPSDKDSLIPSIQATQIETLIKQKVIDGGMIPKVQSAAAALSNGVGKVHMIGGHIHHCLLLEIFTSDGIGTELTR</sequence>
<feature type="binding site" evidence="9">
    <location>
        <position position="188"/>
    </location>
    <ligand>
        <name>substrate</name>
    </ligand>
</feature>
<dbReference type="InterPro" id="IPR004662">
    <property type="entry name" value="AcgluKinase_fam"/>
</dbReference>
<reference evidence="12" key="1">
    <citation type="journal article" date="2017" name="Genome Announc.">
        <title>Draft Genome Sequence of Terrimicrobium sacchariphilum NM-5T, a Facultative Anaerobic Soil Bacterium of the Class Spartobacteria.</title>
        <authorList>
            <person name="Qiu Y.L."/>
            <person name="Tourlousse D.M."/>
            <person name="Matsuura N."/>
            <person name="Ohashi A."/>
            <person name="Sekiguchi Y."/>
        </authorList>
    </citation>
    <scope>NUCLEOTIDE SEQUENCE [LARGE SCALE GENOMIC DNA]</scope>
    <source>
        <strain evidence="12">NM-5</strain>
    </source>
</reference>
<comment type="pathway">
    <text evidence="1 9">Amino-acid biosynthesis; L-arginine biosynthesis; N(2)-acetyl-L-ornithine from L-glutamate: step 2/4.</text>
</comment>
<dbReference type="SUPFAM" id="SSF53633">
    <property type="entry name" value="Carbamate kinase-like"/>
    <property type="match status" value="1"/>
</dbReference>
<dbReference type="Proteomes" id="UP000076023">
    <property type="component" value="Unassembled WGS sequence"/>
</dbReference>
<dbReference type="EC" id="2.7.2.8" evidence="9"/>
<dbReference type="Pfam" id="PF00696">
    <property type="entry name" value="AA_kinase"/>
    <property type="match status" value="1"/>
</dbReference>
<evidence type="ECO:0000313" key="11">
    <source>
        <dbReference type="EMBL" id="GAT33229.1"/>
    </source>
</evidence>
<dbReference type="GO" id="GO:0005737">
    <property type="term" value="C:cytoplasm"/>
    <property type="evidence" value="ECO:0007669"/>
    <property type="project" value="UniProtKB-SubCell"/>
</dbReference>
<dbReference type="InterPro" id="IPR001048">
    <property type="entry name" value="Asp/Glu/Uridylate_kinase"/>
</dbReference>
<dbReference type="STRING" id="690879.TSACC_21639"/>
<organism evidence="11 12">
    <name type="scientific">Terrimicrobium sacchariphilum</name>
    <dbReference type="NCBI Taxonomy" id="690879"/>
    <lineage>
        <taxon>Bacteria</taxon>
        <taxon>Pseudomonadati</taxon>
        <taxon>Verrucomicrobiota</taxon>
        <taxon>Terrimicrobiia</taxon>
        <taxon>Terrimicrobiales</taxon>
        <taxon>Terrimicrobiaceae</taxon>
        <taxon>Terrimicrobium</taxon>
    </lineage>
</organism>
<dbReference type="Gene3D" id="3.40.1160.10">
    <property type="entry name" value="Acetylglutamate kinase-like"/>
    <property type="match status" value="1"/>
</dbReference>
<feature type="domain" description="Aspartate/glutamate/uridylate kinase" evidence="10">
    <location>
        <begin position="28"/>
        <end position="269"/>
    </location>
</feature>
<evidence type="ECO:0000313" key="12">
    <source>
        <dbReference type="Proteomes" id="UP000076023"/>
    </source>
</evidence>
<dbReference type="GO" id="GO:0003991">
    <property type="term" value="F:acetylglutamate kinase activity"/>
    <property type="evidence" value="ECO:0007669"/>
    <property type="project" value="UniProtKB-UniRule"/>
</dbReference>
<dbReference type="PIRSF" id="PIRSF000728">
    <property type="entry name" value="NAGK"/>
    <property type="match status" value="1"/>
</dbReference>
<dbReference type="NCBIfam" id="TIGR00761">
    <property type="entry name" value="argB"/>
    <property type="match status" value="1"/>
</dbReference>
<dbReference type="OrthoDB" id="9803155at2"/>
<comment type="caution">
    <text evidence="11">The sequence shown here is derived from an EMBL/GenBank/DDBJ whole genome shotgun (WGS) entry which is preliminary data.</text>
</comment>
<keyword evidence="9" id="KW-0963">Cytoplasm</keyword>
<dbReference type="GO" id="GO:0005524">
    <property type="term" value="F:ATP binding"/>
    <property type="evidence" value="ECO:0007669"/>
    <property type="project" value="UniProtKB-UniRule"/>
</dbReference>
<evidence type="ECO:0000259" key="10">
    <source>
        <dbReference type="Pfam" id="PF00696"/>
    </source>
</evidence>
<dbReference type="EMBL" id="BDCO01000002">
    <property type="protein sequence ID" value="GAT33229.1"/>
    <property type="molecule type" value="Genomic_DNA"/>
</dbReference>
<proteinExistence type="inferred from homology"/>
<comment type="catalytic activity">
    <reaction evidence="8 9">
        <text>N-acetyl-L-glutamate + ATP = N-acetyl-L-glutamyl 5-phosphate + ADP</text>
        <dbReference type="Rhea" id="RHEA:14629"/>
        <dbReference type="ChEBI" id="CHEBI:30616"/>
        <dbReference type="ChEBI" id="CHEBI:44337"/>
        <dbReference type="ChEBI" id="CHEBI:57936"/>
        <dbReference type="ChEBI" id="CHEBI:456216"/>
        <dbReference type="EC" id="2.7.2.8"/>
    </reaction>
</comment>
<dbReference type="GO" id="GO:0042450">
    <property type="term" value="P:L-arginine biosynthetic process via ornithine"/>
    <property type="evidence" value="ECO:0007669"/>
    <property type="project" value="UniProtKB-UniRule"/>
</dbReference>
<comment type="function">
    <text evidence="9">Catalyzes the ATP-dependent phosphorylation of N-acetyl-L-glutamate.</text>
</comment>
<evidence type="ECO:0000256" key="2">
    <source>
        <dbReference type="ARBA" id="ARBA00022571"/>
    </source>
</evidence>
<dbReference type="FunCoup" id="A0A146G636">
    <property type="interactions" value="343"/>
</dbReference>
<protein>
    <recommendedName>
        <fullName evidence="9">Acetylglutamate kinase</fullName>
        <ecNumber evidence="9">2.7.2.8</ecNumber>
    </recommendedName>
    <alternativeName>
        <fullName evidence="9">N-acetyl-L-glutamate 5-phosphotransferase</fullName>
    </alternativeName>
    <alternativeName>
        <fullName evidence="9">NAG kinase</fullName>
        <shortName evidence="9">NAGK</shortName>
    </alternativeName>
</protein>
<dbReference type="AlphaFoldDB" id="A0A146G636"/>
<keyword evidence="12" id="KW-1185">Reference proteome</keyword>
<evidence type="ECO:0000256" key="4">
    <source>
        <dbReference type="ARBA" id="ARBA00022679"/>
    </source>
</evidence>
<keyword evidence="2 9" id="KW-0055">Arginine biosynthesis</keyword>
<dbReference type="InterPro" id="IPR036393">
    <property type="entry name" value="AceGlu_kinase-like_sf"/>
</dbReference>